<sequence length="377" mass="42652">MDTKVIHIVLGKANPARMNGVNKVVHELATHQVLAGWNVEVWGITRDLYSETPKREYNLRLFQAYRNLYKVDNSLVEALTIGHKKNNIVVHLHGGFIPTFFTLAKKLVKNDIPYVFTPHGSYNEIALRRSFYLKKLYLKIFEKNLANNAQYVHCLGKSEVIGTKKLFKNAKTYLIPYGFNLIEEVYKSEPQPDKFIIGFCGRMDAYTKGLDALTEGFLKFSNENPNAELWLIGDGQDLQSLKREIAPFGNGKVIFYGSKYGQEKFDLLSQLDVFAHPSRNEGLPTAVLEAASLGIPTLITEATNLGDAIRNYSCGYVMEQTKGKELYEGLCFLKKELSTKSKQVKANAKKMVTESFNWFTLLNGYAKMYTSDHAEAA</sequence>
<dbReference type="Gene3D" id="3.40.50.2000">
    <property type="entry name" value="Glycogen Phosphorylase B"/>
    <property type="match status" value="2"/>
</dbReference>
<dbReference type="Pfam" id="PF13439">
    <property type="entry name" value="Glyco_transf_4"/>
    <property type="match status" value="1"/>
</dbReference>
<evidence type="ECO:0000259" key="1">
    <source>
        <dbReference type="Pfam" id="PF00534"/>
    </source>
</evidence>
<dbReference type="InterPro" id="IPR028098">
    <property type="entry name" value="Glyco_trans_4-like_N"/>
</dbReference>
<dbReference type="RefSeq" id="WP_202244580.1">
    <property type="nucleotide sequence ID" value="NZ_JAESIY010000006.1"/>
</dbReference>
<reference evidence="3" key="1">
    <citation type="submission" date="2021-01" db="EMBL/GenBank/DDBJ databases">
        <title>Fulvivirga kasyanovii gen. nov., sp nov., a novel member of the phylum Bacteroidetes isolated from seawater in a mussel farm.</title>
        <authorList>
            <person name="Zhao L.-H."/>
            <person name="Wang Z.-J."/>
        </authorList>
    </citation>
    <scope>NUCLEOTIDE SEQUENCE</scope>
    <source>
        <strain evidence="3">2943</strain>
    </source>
</reference>
<evidence type="ECO:0000259" key="2">
    <source>
        <dbReference type="Pfam" id="PF13439"/>
    </source>
</evidence>
<feature type="domain" description="Glycosyl transferase family 1" evidence="1">
    <location>
        <begin position="187"/>
        <end position="350"/>
    </location>
</feature>
<comment type="caution">
    <text evidence="3">The sequence shown here is derived from an EMBL/GenBank/DDBJ whole genome shotgun (WGS) entry which is preliminary data.</text>
</comment>
<name>A0A937F853_9BACT</name>
<evidence type="ECO:0000313" key="3">
    <source>
        <dbReference type="EMBL" id="MBL3656782.1"/>
    </source>
</evidence>
<dbReference type="Pfam" id="PF00534">
    <property type="entry name" value="Glycos_transf_1"/>
    <property type="match status" value="1"/>
</dbReference>
<dbReference type="InterPro" id="IPR001296">
    <property type="entry name" value="Glyco_trans_1"/>
</dbReference>
<dbReference type="PANTHER" id="PTHR45947">
    <property type="entry name" value="SULFOQUINOVOSYL TRANSFERASE SQD2"/>
    <property type="match status" value="1"/>
</dbReference>
<dbReference type="InterPro" id="IPR050194">
    <property type="entry name" value="Glycosyltransferase_grp1"/>
</dbReference>
<dbReference type="SUPFAM" id="SSF53756">
    <property type="entry name" value="UDP-Glycosyltransferase/glycogen phosphorylase"/>
    <property type="match status" value="1"/>
</dbReference>
<accession>A0A937F853</accession>
<dbReference type="AlphaFoldDB" id="A0A937F853"/>
<dbReference type="Proteomes" id="UP000659388">
    <property type="component" value="Unassembled WGS sequence"/>
</dbReference>
<proteinExistence type="predicted"/>
<dbReference type="PANTHER" id="PTHR45947:SF3">
    <property type="entry name" value="SULFOQUINOVOSYL TRANSFERASE SQD2"/>
    <property type="match status" value="1"/>
</dbReference>
<evidence type="ECO:0000313" key="4">
    <source>
        <dbReference type="Proteomes" id="UP000659388"/>
    </source>
</evidence>
<protein>
    <submittedName>
        <fullName evidence="3">Glycosyltransferase family 4 protein</fullName>
    </submittedName>
</protein>
<gene>
    <name evidence="3" type="ORF">JL102_11615</name>
</gene>
<dbReference type="CDD" id="cd03801">
    <property type="entry name" value="GT4_PimA-like"/>
    <property type="match status" value="1"/>
</dbReference>
<dbReference type="EMBL" id="JAESIY010000006">
    <property type="protein sequence ID" value="MBL3656782.1"/>
    <property type="molecule type" value="Genomic_DNA"/>
</dbReference>
<feature type="domain" description="Glycosyltransferase subfamily 4-like N-terminal" evidence="2">
    <location>
        <begin position="19"/>
        <end position="180"/>
    </location>
</feature>
<organism evidence="3 4">
    <name type="scientific">Fulvivirga sediminis</name>
    <dbReference type="NCBI Taxonomy" id="2803949"/>
    <lineage>
        <taxon>Bacteria</taxon>
        <taxon>Pseudomonadati</taxon>
        <taxon>Bacteroidota</taxon>
        <taxon>Cytophagia</taxon>
        <taxon>Cytophagales</taxon>
        <taxon>Fulvivirgaceae</taxon>
        <taxon>Fulvivirga</taxon>
    </lineage>
</organism>
<keyword evidence="4" id="KW-1185">Reference proteome</keyword>
<dbReference type="GO" id="GO:0016757">
    <property type="term" value="F:glycosyltransferase activity"/>
    <property type="evidence" value="ECO:0007669"/>
    <property type="project" value="InterPro"/>
</dbReference>